<gene>
    <name evidence="1" type="ORF">A2912_03700</name>
</gene>
<reference evidence="1 2" key="1">
    <citation type="journal article" date="2016" name="Nat. Commun.">
        <title>Thousands of microbial genomes shed light on interconnected biogeochemical processes in an aquifer system.</title>
        <authorList>
            <person name="Anantharaman K."/>
            <person name="Brown C.T."/>
            <person name="Hug L.A."/>
            <person name="Sharon I."/>
            <person name="Castelle C.J."/>
            <person name="Probst A.J."/>
            <person name="Thomas B.C."/>
            <person name="Singh A."/>
            <person name="Wilkins M.J."/>
            <person name="Karaoz U."/>
            <person name="Brodie E.L."/>
            <person name="Williams K.H."/>
            <person name="Hubbard S.S."/>
            <person name="Banfield J.F."/>
        </authorList>
    </citation>
    <scope>NUCLEOTIDE SEQUENCE [LARGE SCALE GENOMIC DNA]</scope>
</reference>
<proteinExistence type="predicted"/>
<dbReference type="EMBL" id="MHIN01000045">
    <property type="protein sequence ID" value="OGY53549.1"/>
    <property type="molecule type" value="Genomic_DNA"/>
</dbReference>
<dbReference type="AlphaFoldDB" id="A0A1G1YMM3"/>
<organism evidence="1 2">
    <name type="scientific">Candidatus Buchananbacteria bacterium RIFCSPLOWO2_01_FULL_40_23b</name>
    <dbReference type="NCBI Taxonomy" id="1797544"/>
    <lineage>
        <taxon>Bacteria</taxon>
        <taxon>Candidatus Buchananiibacteriota</taxon>
    </lineage>
</organism>
<protein>
    <submittedName>
        <fullName evidence="1">Uncharacterized protein</fullName>
    </submittedName>
</protein>
<dbReference type="Proteomes" id="UP000178122">
    <property type="component" value="Unassembled WGS sequence"/>
</dbReference>
<comment type="caution">
    <text evidence="1">The sequence shown here is derived from an EMBL/GenBank/DDBJ whole genome shotgun (WGS) entry which is preliminary data.</text>
</comment>
<sequence>MLSKVRINANQNGVALLNQEINEESVKVPPRNGPMMKPKPKATPIMPKFFVFCVPELISAIADITTEILPPVRPSMMRPMINNASEW</sequence>
<accession>A0A1G1YMM3</accession>
<evidence type="ECO:0000313" key="1">
    <source>
        <dbReference type="EMBL" id="OGY53549.1"/>
    </source>
</evidence>
<name>A0A1G1YMM3_9BACT</name>
<evidence type="ECO:0000313" key="2">
    <source>
        <dbReference type="Proteomes" id="UP000178122"/>
    </source>
</evidence>